<dbReference type="PANTHER" id="PTHR15136">
    <property type="entry name" value="STROMAL INTERACTION MOLECULE HOMOLOG"/>
    <property type="match status" value="1"/>
</dbReference>
<dbReference type="GO" id="GO:0051049">
    <property type="term" value="P:regulation of transport"/>
    <property type="evidence" value="ECO:0007669"/>
    <property type="project" value="UniProtKB-ARBA"/>
</dbReference>
<feature type="region of interest" description="Disordered" evidence="13">
    <location>
        <begin position="606"/>
        <end position="679"/>
    </location>
</feature>
<organism evidence="16 17">
    <name type="scientific">Pomacea canaliculata</name>
    <name type="common">Golden apple snail</name>
    <dbReference type="NCBI Taxonomy" id="400727"/>
    <lineage>
        <taxon>Eukaryota</taxon>
        <taxon>Metazoa</taxon>
        <taxon>Spiralia</taxon>
        <taxon>Lophotrochozoa</taxon>
        <taxon>Mollusca</taxon>
        <taxon>Gastropoda</taxon>
        <taxon>Caenogastropoda</taxon>
        <taxon>Architaenioglossa</taxon>
        <taxon>Ampullarioidea</taxon>
        <taxon>Ampullariidae</taxon>
        <taxon>Pomacea</taxon>
    </lineage>
</organism>
<keyword evidence="4 14" id="KW-0812">Transmembrane</keyword>
<dbReference type="CDD" id="cd11722">
    <property type="entry name" value="SOAR"/>
    <property type="match status" value="1"/>
</dbReference>
<dbReference type="Gene3D" id="1.20.5.340">
    <property type="match status" value="1"/>
</dbReference>
<feature type="region of interest" description="Disordered" evidence="13">
    <location>
        <begin position="527"/>
        <end position="560"/>
    </location>
</feature>
<dbReference type="Proteomes" id="UP000245119">
    <property type="component" value="Linkage Group LG3"/>
</dbReference>
<keyword evidence="9 12" id="KW-0175">Coiled coil</keyword>
<dbReference type="InterPro" id="IPR057835">
    <property type="entry name" value="EF-hand_STIM1/2"/>
</dbReference>
<proteinExistence type="predicted"/>
<feature type="compositionally biased region" description="Polar residues" evidence="13">
    <location>
        <begin position="631"/>
        <end position="645"/>
    </location>
</feature>
<evidence type="ECO:0000256" key="7">
    <source>
        <dbReference type="ARBA" id="ARBA00022837"/>
    </source>
</evidence>
<evidence type="ECO:0000256" key="5">
    <source>
        <dbReference type="ARBA" id="ARBA00022723"/>
    </source>
</evidence>
<dbReference type="InterPro" id="IPR013761">
    <property type="entry name" value="SAM/pointed_sf"/>
</dbReference>
<dbReference type="GO" id="GO:0006874">
    <property type="term" value="P:intracellular calcium ion homeostasis"/>
    <property type="evidence" value="ECO:0007669"/>
    <property type="project" value="TreeGrafter"/>
</dbReference>
<evidence type="ECO:0000256" key="3">
    <source>
        <dbReference type="ARBA" id="ARBA00022568"/>
    </source>
</evidence>
<name>A0A2T7PNM2_POMCA</name>
<evidence type="ECO:0000313" key="17">
    <source>
        <dbReference type="Proteomes" id="UP000245119"/>
    </source>
</evidence>
<evidence type="ECO:0000259" key="15">
    <source>
        <dbReference type="PROSITE" id="PS50105"/>
    </source>
</evidence>
<dbReference type="PANTHER" id="PTHR15136:SF5">
    <property type="entry name" value="STROMAL INTERACTION MOLECULE HOMOLOG"/>
    <property type="match status" value="1"/>
</dbReference>
<keyword evidence="6" id="KW-0732">Signal</keyword>
<dbReference type="InterPro" id="IPR032393">
    <property type="entry name" value="SOAR_STIM1/2"/>
</dbReference>
<evidence type="ECO:0000256" key="12">
    <source>
        <dbReference type="SAM" id="Coils"/>
    </source>
</evidence>
<dbReference type="GO" id="GO:0005886">
    <property type="term" value="C:plasma membrane"/>
    <property type="evidence" value="ECO:0007669"/>
    <property type="project" value="TreeGrafter"/>
</dbReference>
<feature type="compositionally biased region" description="Basic residues" evidence="13">
    <location>
        <begin position="660"/>
        <end position="679"/>
    </location>
</feature>
<evidence type="ECO:0000256" key="8">
    <source>
        <dbReference type="ARBA" id="ARBA00022989"/>
    </source>
</evidence>
<dbReference type="SMART" id="SM00454">
    <property type="entry name" value="SAM"/>
    <property type="match status" value="1"/>
</dbReference>
<sequence length="679" mass="75181">MGKGLKDVIEDHYVNCNEKDKECKEDKLGYEAIYSLHRLIDDDHNGNVDQSESDEFLRDELQYTDGFERHSLFHNNDKLISVDDLWRAWKFSEVYNWTVDDVVDWLQKEVDLPQYSAVFMDNSVSGPYLPRLASSSSALVSVLGIKNPVHKQKLALKAMDTVLFGAPPKRHSYMKDLVLVASLIFAVGGCWFAYLHHRYSREQVRKLLVDLESLQKAEEALMDVQRRLEDAETRQADFQSVSSVKQTQNALHEGAGEGTRQIEEELAATLLALHHAENQLEQQWSPPGELQAWLQLTHELELEHYTAKRQAAERQYQSAKESCEKIKKRNKALFGALRMAHSNSLDEIDQRILDARMALEEVKHDLQERLLRWHVMERLCGFPIVSNPGLAALHQTLHGAGGIAGRFPPAVGASVSVDEADEDLPPPAGYPPVPIMTTNKSFLRKRAGTGSTGSLSHLARVGVQLTQIPHTDLHNTHPTSHSSAMLLRDGHEMDIASPPSSIAAEPVTFHLGEQLQHAPDRIAATSYTGHHHHTPHTISSRPGVTNASPSQPAPSTSTGSSALYGGVYIGGAVTGERQVLVCSPQPATNGVSAAFLHSKSLNFSDSDDNLSQGTQDSLPQSQSSSALQRGLPSSGQDLDNHTSSLDMDDRSISQGSQKKSSVKKKFKNIFRKTHKQKSV</sequence>
<evidence type="ECO:0000313" key="16">
    <source>
        <dbReference type="EMBL" id="PVD35025.1"/>
    </source>
</evidence>
<dbReference type="Pfam" id="PF00536">
    <property type="entry name" value="SAM_1"/>
    <property type="match status" value="1"/>
</dbReference>
<dbReference type="GO" id="GO:0005783">
    <property type="term" value="C:endoplasmic reticulum"/>
    <property type="evidence" value="ECO:0007669"/>
    <property type="project" value="TreeGrafter"/>
</dbReference>
<keyword evidence="17" id="KW-1185">Reference proteome</keyword>
<evidence type="ECO:0000256" key="9">
    <source>
        <dbReference type="ARBA" id="ARBA00023054"/>
    </source>
</evidence>
<gene>
    <name evidence="16" type="ORF">C0Q70_06306</name>
</gene>
<keyword evidence="2" id="KW-0813">Transport</keyword>
<dbReference type="InterPro" id="IPR037608">
    <property type="entry name" value="STIM1/2"/>
</dbReference>
<dbReference type="Gene3D" id="1.10.150.50">
    <property type="entry name" value="Transcription Factor, Ets-1"/>
    <property type="match status" value="1"/>
</dbReference>
<keyword evidence="8 14" id="KW-1133">Transmembrane helix</keyword>
<feature type="compositionally biased region" description="Low complexity" evidence="13">
    <location>
        <begin position="545"/>
        <end position="560"/>
    </location>
</feature>
<keyword evidence="5" id="KW-0479">Metal-binding</keyword>
<evidence type="ECO:0000256" key="14">
    <source>
        <dbReference type="SAM" id="Phobius"/>
    </source>
</evidence>
<accession>A0A2T7PNM2</accession>
<feature type="compositionally biased region" description="Low complexity" evidence="13">
    <location>
        <begin position="606"/>
        <end position="628"/>
    </location>
</feature>
<evidence type="ECO:0000256" key="4">
    <source>
        <dbReference type="ARBA" id="ARBA00022692"/>
    </source>
</evidence>
<keyword evidence="7" id="KW-0106">Calcium</keyword>
<keyword evidence="11 14" id="KW-0472">Membrane</keyword>
<dbReference type="Gene3D" id="1.10.238.180">
    <property type="match status" value="1"/>
</dbReference>
<dbReference type="Pfam" id="PF25578">
    <property type="entry name" value="EF-hand_STIM1"/>
    <property type="match status" value="1"/>
</dbReference>
<dbReference type="OrthoDB" id="9986177at2759"/>
<dbReference type="FunFam" id="1.10.238.180:FF:000001">
    <property type="entry name" value="Stromal interaction molecule 1"/>
    <property type="match status" value="1"/>
</dbReference>
<evidence type="ECO:0000256" key="13">
    <source>
        <dbReference type="SAM" id="MobiDB-lite"/>
    </source>
</evidence>
<feature type="coiled-coil region" evidence="12">
    <location>
        <begin position="302"/>
        <end position="365"/>
    </location>
</feature>
<dbReference type="AlphaFoldDB" id="A0A2T7PNM2"/>
<protein>
    <recommendedName>
        <fullName evidence="15">SAM domain-containing protein</fullName>
    </recommendedName>
</protein>
<comment type="caution">
    <text evidence="16">The sequence shown here is derived from an EMBL/GenBank/DDBJ whole genome shotgun (WGS) entry which is preliminary data.</text>
</comment>
<dbReference type="Gene3D" id="1.10.287.3550">
    <property type="match status" value="1"/>
</dbReference>
<feature type="transmembrane region" description="Helical" evidence="14">
    <location>
        <begin position="177"/>
        <end position="195"/>
    </location>
</feature>
<reference evidence="16 17" key="1">
    <citation type="submission" date="2018-04" db="EMBL/GenBank/DDBJ databases">
        <title>The genome of golden apple snail Pomacea canaliculata provides insight into stress tolerance and invasive adaptation.</title>
        <authorList>
            <person name="Liu C."/>
            <person name="Liu B."/>
            <person name="Ren Y."/>
            <person name="Zhang Y."/>
            <person name="Wang H."/>
            <person name="Li S."/>
            <person name="Jiang F."/>
            <person name="Yin L."/>
            <person name="Zhang G."/>
            <person name="Qian W."/>
            <person name="Fan W."/>
        </authorList>
    </citation>
    <scope>NUCLEOTIDE SEQUENCE [LARGE SCALE GENOMIC DNA]</scope>
    <source>
        <strain evidence="16">SZHN2017</strain>
        <tissue evidence="16">Muscle</tissue>
    </source>
</reference>
<dbReference type="GO" id="GO:0005246">
    <property type="term" value="F:calcium channel regulator activity"/>
    <property type="evidence" value="ECO:0007669"/>
    <property type="project" value="InterPro"/>
</dbReference>
<dbReference type="SUPFAM" id="SSF47769">
    <property type="entry name" value="SAM/Pointed domain"/>
    <property type="match status" value="1"/>
</dbReference>
<evidence type="ECO:0000256" key="1">
    <source>
        <dbReference type="ARBA" id="ARBA00004479"/>
    </source>
</evidence>
<dbReference type="InterPro" id="IPR001660">
    <property type="entry name" value="SAM"/>
</dbReference>
<keyword evidence="3" id="KW-0109">Calcium transport</keyword>
<dbReference type="EMBL" id="PZQS01000003">
    <property type="protein sequence ID" value="PVD35025.1"/>
    <property type="molecule type" value="Genomic_DNA"/>
</dbReference>
<dbReference type="GO" id="GO:0005509">
    <property type="term" value="F:calcium ion binding"/>
    <property type="evidence" value="ECO:0007669"/>
    <property type="project" value="TreeGrafter"/>
</dbReference>
<evidence type="ECO:0000256" key="11">
    <source>
        <dbReference type="ARBA" id="ARBA00023136"/>
    </source>
</evidence>
<keyword evidence="10" id="KW-0406">Ion transport</keyword>
<evidence type="ECO:0000256" key="6">
    <source>
        <dbReference type="ARBA" id="ARBA00022729"/>
    </source>
</evidence>
<dbReference type="GO" id="GO:0002115">
    <property type="term" value="P:store-operated calcium entry"/>
    <property type="evidence" value="ECO:0007669"/>
    <property type="project" value="TreeGrafter"/>
</dbReference>
<dbReference type="STRING" id="400727.A0A2T7PNM2"/>
<dbReference type="Pfam" id="PF16533">
    <property type="entry name" value="SOAR"/>
    <property type="match status" value="1"/>
</dbReference>
<dbReference type="PROSITE" id="PS50105">
    <property type="entry name" value="SAM_DOMAIN"/>
    <property type="match status" value="1"/>
</dbReference>
<evidence type="ECO:0000256" key="10">
    <source>
        <dbReference type="ARBA" id="ARBA00023065"/>
    </source>
</evidence>
<evidence type="ECO:0000256" key="2">
    <source>
        <dbReference type="ARBA" id="ARBA00022448"/>
    </source>
</evidence>
<comment type="subcellular location">
    <subcellularLocation>
        <location evidence="1">Membrane</location>
        <topology evidence="1">Single-pass type I membrane protein</topology>
    </subcellularLocation>
</comment>
<feature type="domain" description="SAM" evidence="15">
    <location>
        <begin position="97"/>
        <end position="154"/>
    </location>
</feature>